<feature type="non-terminal residue" evidence="1">
    <location>
        <position position="1"/>
    </location>
</feature>
<proteinExistence type="predicted"/>
<protein>
    <submittedName>
        <fullName evidence="1">Uncharacterized protein</fullName>
    </submittedName>
</protein>
<gene>
    <name evidence="1" type="ORF">SEV965_LOCUS39142</name>
</gene>
<sequence length="241" mass="27813">EILIDETIGDAGGHYTDIINNFDTAQGSEAESATIVNAESIDDEQNLDLIDDNWSSNIDTNVPTTNEVELIMDLLKKCRVLATLSKKSSIVSNFIRTNQLLFKVNRTLNNDCKSRWNSTFILLDALIDLKPVMMKLFNEKRTLNLRRVQIEKLTMIELNNEDWDFISSLHSVLKLFYWGTVTMSGKNYPSIGLAYHAVHKIKHFCTNGTTSNNHIKELKKLLLIKLYTYFYDDIEQFQYFQ</sequence>
<feature type="non-terminal residue" evidence="1">
    <location>
        <position position="241"/>
    </location>
</feature>
<comment type="caution">
    <text evidence="1">The sequence shown here is derived from an EMBL/GenBank/DDBJ whole genome shotgun (WGS) entry which is preliminary data.</text>
</comment>
<dbReference type="EMBL" id="CAJNOU010012194">
    <property type="protein sequence ID" value="CAF1560808.1"/>
    <property type="molecule type" value="Genomic_DNA"/>
</dbReference>
<reference evidence="1" key="1">
    <citation type="submission" date="2021-02" db="EMBL/GenBank/DDBJ databases">
        <authorList>
            <person name="Nowell W R."/>
        </authorList>
    </citation>
    <scope>NUCLEOTIDE SEQUENCE</scope>
</reference>
<organism evidence="1 2">
    <name type="scientific">Rotaria sordida</name>
    <dbReference type="NCBI Taxonomy" id="392033"/>
    <lineage>
        <taxon>Eukaryota</taxon>
        <taxon>Metazoa</taxon>
        <taxon>Spiralia</taxon>
        <taxon>Gnathifera</taxon>
        <taxon>Rotifera</taxon>
        <taxon>Eurotatoria</taxon>
        <taxon>Bdelloidea</taxon>
        <taxon>Philodinida</taxon>
        <taxon>Philodinidae</taxon>
        <taxon>Rotaria</taxon>
    </lineage>
</organism>
<dbReference type="InterPro" id="IPR012337">
    <property type="entry name" value="RNaseH-like_sf"/>
</dbReference>
<evidence type="ECO:0000313" key="1">
    <source>
        <dbReference type="EMBL" id="CAF1560808.1"/>
    </source>
</evidence>
<dbReference type="SUPFAM" id="SSF53098">
    <property type="entry name" value="Ribonuclease H-like"/>
    <property type="match status" value="1"/>
</dbReference>
<dbReference type="AlphaFoldDB" id="A0A815XQM6"/>
<name>A0A815XQM6_9BILA</name>
<dbReference type="Proteomes" id="UP000663889">
    <property type="component" value="Unassembled WGS sequence"/>
</dbReference>
<accession>A0A815XQM6</accession>
<evidence type="ECO:0000313" key="2">
    <source>
        <dbReference type="Proteomes" id="UP000663889"/>
    </source>
</evidence>